<proteinExistence type="predicted"/>
<dbReference type="EMBL" id="JADNYJ010000058">
    <property type="protein sequence ID" value="KAF8896891.1"/>
    <property type="molecule type" value="Genomic_DNA"/>
</dbReference>
<keyword evidence="3" id="KW-1185">Reference proteome</keyword>
<evidence type="ECO:0000313" key="3">
    <source>
        <dbReference type="Proteomes" id="UP000724874"/>
    </source>
</evidence>
<feature type="compositionally biased region" description="Basic and acidic residues" evidence="1">
    <location>
        <begin position="132"/>
        <end position="141"/>
    </location>
</feature>
<feature type="compositionally biased region" description="Acidic residues" evidence="1">
    <location>
        <begin position="236"/>
        <end position="246"/>
    </location>
</feature>
<accession>A0A9P5NIY4</accession>
<dbReference type="Proteomes" id="UP000724874">
    <property type="component" value="Unassembled WGS sequence"/>
</dbReference>
<dbReference type="AlphaFoldDB" id="A0A9P5NIY4"/>
<evidence type="ECO:0000256" key="1">
    <source>
        <dbReference type="SAM" id="MobiDB-lite"/>
    </source>
</evidence>
<reference evidence="2" key="1">
    <citation type="submission" date="2020-11" db="EMBL/GenBank/DDBJ databases">
        <authorList>
            <consortium name="DOE Joint Genome Institute"/>
            <person name="Ahrendt S."/>
            <person name="Riley R."/>
            <person name="Andreopoulos W."/>
            <person name="LaButti K."/>
            <person name="Pangilinan J."/>
            <person name="Ruiz-duenas F.J."/>
            <person name="Barrasa J.M."/>
            <person name="Sanchez-Garcia M."/>
            <person name="Camarero S."/>
            <person name="Miyauchi S."/>
            <person name="Serrano A."/>
            <person name="Linde D."/>
            <person name="Babiker R."/>
            <person name="Drula E."/>
            <person name="Ayuso-Fernandez I."/>
            <person name="Pacheco R."/>
            <person name="Padilla G."/>
            <person name="Ferreira P."/>
            <person name="Barriuso J."/>
            <person name="Kellner H."/>
            <person name="Castanera R."/>
            <person name="Alfaro M."/>
            <person name="Ramirez L."/>
            <person name="Pisabarro A.G."/>
            <person name="Kuo A."/>
            <person name="Tritt A."/>
            <person name="Lipzen A."/>
            <person name="He G."/>
            <person name="Yan M."/>
            <person name="Ng V."/>
            <person name="Cullen D."/>
            <person name="Martin F."/>
            <person name="Rosso M.-N."/>
            <person name="Henrissat B."/>
            <person name="Hibbett D."/>
            <person name="Martinez A.T."/>
            <person name="Grigoriev I.V."/>
        </authorList>
    </citation>
    <scope>NUCLEOTIDE SEQUENCE</scope>
    <source>
        <strain evidence="2">AH 44721</strain>
    </source>
</reference>
<organism evidence="2 3">
    <name type="scientific">Gymnopilus junonius</name>
    <name type="common">Spectacular rustgill mushroom</name>
    <name type="synonym">Gymnopilus spectabilis subsp. junonius</name>
    <dbReference type="NCBI Taxonomy" id="109634"/>
    <lineage>
        <taxon>Eukaryota</taxon>
        <taxon>Fungi</taxon>
        <taxon>Dikarya</taxon>
        <taxon>Basidiomycota</taxon>
        <taxon>Agaricomycotina</taxon>
        <taxon>Agaricomycetes</taxon>
        <taxon>Agaricomycetidae</taxon>
        <taxon>Agaricales</taxon>
        <taxon>Agaricineae</taxon>
        <taxon>Hymenogastraceae</taxon>
        <taxon>Gymnopilus</taxon>
    </lineage>
</organism>
<evidence type="ECO:0000313" key="2">
    <source>
        <dbReference type="EMBL" id="KAF8896891.1"/>
    </source>
</evidence>
<feature type="compositionally biased region" description="Polar residues" evidence="1">
    <location>
        <begin position="74"/>
        <end position="88"/>
    </location>
</feature>
<feature type="region of interest" description="Disordered" evidence="1">
    <location>
        <begin position="72"/>
        <end position="272"/>
    </location>
</feature>
<gene>
    <name evidence="2" type="ORF">CPB84DRAFT_1848067</name>
</gene>
<feature type="compositionally biased region" description="Polar residues" evidence="1">
    <location>
        <begin position="181"/>
        <end position="197"/>
    </location>
</feature>
<comment type="caution">
    <text evidence="2">The sequence shown here is derived from an EMBL/GenBank/DDBJ whole genome shotgun (WGS) entry which is preliminary data.</text>
</comment>
<protein>
    <submittedName>
        <fullName evidence="2">Uncharacterized protein</fullName>
    </submittedName>
</protein>
<name>A0A9P5NIY4_GYMJU</name>
<sequence length="314" mass="34685">MTDLDGNIAMVNGEPDQDVLNDFFTVEAPVEQEEESIQPNAVLKREDLGGGVYTTTTNSATRKGYHKHWYYPRRSTSLEAESSNTSVVTKREHPAPPEVIDLSQSQDTIDQYDAVADKSEESSATTETSDTDSSRSLKRLYDSASDDNSDDGTQQAKKRCGHDVEVEPYLTRSRRLSRTSNPSTKSSKRQTTPSHNGQEGKVLEENIYGFSLGASTSSPIDTEKRSNRSPKRPRDEEYDAEEELSSEDNRSPRKMHRKIGIASPSAETKDLTVSTELPAEKKASATALVKAKSVSPPRICRKVSKIRKATAAPL</sequence>